<evidence type="ECO:0000313" key="1">
    <source>
        <dbReference type="EMBL" id="GAT95126.1"/>
    </source>
</evidence>
<dbReference type="AlphaFoldDB" id="A0A5K1TZA4"/>
<accession>A0A5K1TZA4</accession>
<gene>
    <name evidence="1" type="ORF">CL6EHI_133930</name>
</gene>
<dbReference type="PANTHER" id="PTHR11558">
    <property type="entry name" value="SPERMIDINE/SPERMINE SYNTHASE"/>
    <property type="match status" value="1"/>
</dbReference>
<dbReference type="SUPFAM" id="SSF53335">
    <property type="entry name" value="S-adenosyl-L-methionine-dependent methyltransferases"/>
    <property type="match status" value="1"/>
</dbReference>
<dbReference type="Proteomes" id="UP000078387">
    <property type="component" value="Unassembled WGS sequence"/>
</dbReference>
<dbReference type="FunFam" id="3.40.50.150:FF:000631">
    <property type="entry name" value="Uncharacterized protein"/>
    <property type="match status" value="1"/>
</dbReference>
<name>A0A5K1TZA4_ENTHI</name>
<dbReference type="PANTHER" id="PTHR11558:SF11">
    <property type="entry name" value="SPERMIDINE SYNTHASE"/>
    <property type="match status" value="1"/>
</dbReference>
<dbReference type="VEuPathDB" id="AmoebaDB:EHI5A_102770"/>
<dbReference type="GO" id="GO:0003824">
    <property type="term" value="F:catalytic activity"/>
    <property type="evidence" value="ECO:0007669"/>
    <property type="project" value="InterPro"/>
</dbReference>
<dbReference type="VEuPathDB" id="AmoebaDB:EHI8A_246060"/>
<dbReference type="VEuPathDB" id="AmoebaDB:KM1_128770"/>
<comment type="caution">
    <text evidence="1">The sequence shown here is derived from an EMBL/GenBank/DDBJ whole genome shotgun (WGS) entry which is preliminary data.</text>
</comment>
<reference evidence="1 2" key="1">
    <citation type="submission" date="2016-05" db="EMBL/GenBank/DDBJ databases">
        <title>First whole genome sequencing of Entamoeba histolytica HM1:IMSS-clone-6.</title>
        <authorList>
            <person name="Mukherjee Avik.K."/>
            <person name="Izumyama S."/>
            <person name="Nakada-Tsukui K."/>
            <person name="Nozaki T."/>
        </authorList>
    </citation>
    <scope>NUCLEOTIDE SEQUENCE [LARGE SCALE GENOMIC DNA]</scope>
    <source>
        <strain evidence="1 2">HM1:IMSS clone 6</strain>
    </source>
</reference>
<protein>
    <submittedName>
        <fullName evidence="1">Uncharacterized protein</fullName>
    </submittedName>
</protein>
<dbReference type="Gene3D" id="3.40.50.150">
    <property type="entry name" value="Vaccinia Virus protein VP39"/>
    <property type="match status" value="1"/>
</dbReference>
<organism evidence="1 2">
    <name type="scientific">Entamoeba histolytica</name>
    <dbReference type="NCBI Taxonomy" id="5759"/>
    <lineage>
        <taxon>Eukaryota</taxon>
        <taxon>Amoebozoa</taxon>
        <taxon>Evosea</taxon>
        <taxon>Archamoebae</taxon>
        <taxon>Mastigamoebida</taxon>
        <taxon>Entamoebidae</taxon>
        <taxon>Entamoeba</taxon>
    </lineage>
</organism>
<dbReference type="EMBL" id="BDEQ01000001">
    <property type="protein sequence ID" value="GAT95126.1"/>
    <property type="molecule type" value="Genomic_DNA"/>
</dbReference>
<dbReference type="VEuPathDB" id="AmoebaDB:EHI_133930"/>
<sequence>MEVQINCLQLNQLNTIHDKEIINLSLINKITKVEMYNCDVIDNIEMKDGVVVYVIQQGKESEWFFSTRKGKFEVSEELGYKRTILVSIDYHRRVNDIEEIYQEVKEIGNILKYKGYKGDIQVMTDETGIGKRELLFEGKSKINGKLWVEETWKEEGEGKYSRKLIFEGERSLVQSEGISINKKIDIVESIKEVPYFKGIVYGIFNEVGENIKDITIIGGGVHILASGIKHWCKNTHVFSVEIDEVVNEAGIKCFNTGEEIERCVCDGIEYIDKIKTDYIIIDVDCKVRNENDIAAPHPKFIEESMIEKMKLKIKDVNGGIIYNIVARNDEQRKNLINKIKLHFNKVYLWENDEDVNVILFCFISNSNRFNSFNNTIRDFYNSITQIK</sequence>
<proteinExistence type="predicted"/>
<evidence type="ECO:0000313" key="2">
    <source>
        <dbReference type="Proteomes" id="UP000078387"/>
    </source>
</evidence>
<dbReference type="InterPro" id="IPR001045">
    <property type="entry name" value="Spermi_synthase"/>
</dbReference>
<dbReference type="VEuPathDB" id="AmoebaDB:EHI7A_143230"/>
<dbReference type="InterPro" id="IPR029063">
    <property type="entry name" value="SAM-dependent_MTases_sf"/>
</dbReference>
<dbReference type="OMA" id="IKIHFNK"/>